<dbReference type="EMBL" id="AE009441">
    <property type="protein sequence ID" value="AAL63204.1"/>
    <property type="molecule type" value="Genomic_DNA"/>
</dbReference>
<evidence type="ECO:0000313" key="1">
    <source>
        <dbReference type="EMBL" id="AAL63204.1"/>
    </source>
</evidence>
<dbReference type="Proteomes" id="UP000002439">
    <property type="component" value="Chromosome"/>
</dbReference>
<organism evidence="1 2">
    <name type="scientific">Pyrobaculum aerophilum (strain ATCC 51768 / DSM 7523 / JCM 9630 / CIP 104966 / NBRC 100827 / IM2)</name>
    <dbReference type="NCBI Taxonomy" id="178306"/>
    <lineage>
        <taxon>Archaea</taxon>
        <taxon>Thermoproteota</taxon>
        <taxon>Thermoprotei</taxon>
        <taxon>Thermoproteales</taxon>
        <taxon>Thermoproteaceae</taxon>
        <taxon>Pyrobaculum</taxon>
    </lineage>
</organism>
<dbReference type="STRING" id="178306.PAE1020"/>
<gene>
    <name evidence="1" type="ordered locus">PAE1020</name>
</gene>
<sequence>MRNLFPRRETRHCLHAQSHSVSYSLVSVNARRESALGTGGLNGGERLNGHYALLRKARPEVKEGAVLKAPTGEDVK</sequence>
<accession>Q8ZXZ2</accession>
<name>Q8ZXZ2_PYRAE</name>
<reference evidence="1 2" key="1">
    <citation type="journal article" date="2002" name="Proc. Natl. Acad. Sci. U.S.A.">
        <title>Genome sequence of the hyperthermophilic crenarchaeon Pyrobaculum aerophilum.</title>
        <authorList>
            <person name="Fitz-Gibbon S.T."/>
            <person name="Ladner H."/>
            <person name="Kim U.J."/>
            <person name="Stetter K.O."/>
            <person name="Simon M.I."/>
            <person name="Miller J.H."/>
        </authorList>
    </citation>
    <scope>NUCLEOTIDE SEQUENCE [LARGE SCALE GENOMIC DNA]</scope>
    <source>
        <strain evidence="2">ATCC 51768 / DSM 7523 / JCM 9630 / CIP 104966 / NBRC 100827 / IM2</strain>
    </source>
</reference>
<dbReference type="InParanoid" id="Q8ZXZ2"/>
<keyword evidence="2" id="KW-1185">Reference proteome</keyword>
<dbReference type="HOGENOM" id="CLU_2646055_0_0_2"/>
<proteinExistence type="predicted"/>
<dbReference type="EnsemblBacteria" id="AAL63204">
    <property type="protein sequence ID" value="AAL63204"/>
    <property type="gene ID" value="PAE1020"/>
</dbReference>
<dbReference type="KEGG" id="pai:PAE1020"/>
<evidence type="ECO:0000313" key="2">
    <source>
        <dbReference type="Proteomes" id="UP000002439"/>
    </source>
</evidence>
<protein>
    <submittedName>
        <fullName evidence="1">Uncharacterized protein</fullName>
    </submittedName>
</protein>
<dbReference type="AlphaFoldDB" id="Q8ZXZ2"/>